<dbReference type="RefSeq" id="WP_311426146.1">
    <property type="nucleotide sequence ID" value="NZ_JAVRIA010000001.1"/>
</dbReference>
<accession>A0ABU2YGS6</accession>
<evidence type="ECO:0000313" key="2">
    <source>
        <dbReference type="Proteomes" id="UP001259492"/>
    </source>
</evidence>
<dbReference type="Proteomes" id="UP001259492">
    <property type="component" value="Unassembled WGS sequence"/>
</dbReference>
<sequence length="149" mass="17092">MKFSLTKLKAAFGNPRAMEKLHVDDHTEAIINDFDQEPFAVSDDNVLYAGFNELGGYYFMQTIVIGRFHVKTFKGATLEINAENLHIKLNSDMMELESEYSNVSNRSISKIDFQIEKQDLKIIQTSKISEIKLTSKKQSVSFTLYKKKI</sequence>
<keyword evidence="2" id="KW-1185">Reference proteome</keyword>
<dbReference type="EMBL" id="JAVRIA010000001">
    <property type="protein sequence ID" value="MDT0557378.1"/>
    <property type="molecule type" value="Genomic_DNA"/>
</dbReference>
<organism evidence="1 2">
    <name type="scientific">Microcosmobacter mediterraneus</name>
    <dbReference type="NCBI Taxonomy" id="3075607"/>
    <lineage>
        <taxon>Bacteria</taxon>
        <taxon>Pseudomonadati</taxon>
        <taxon>Bacteroidota</taxon>
        <taxon>Flavobacteriia</taxon>
        <taxon>Flavobacteriales</taxon>
        <taxon>Flavobacteriaceae</taxon>
        <taxon>Microcosmobacter</taxon>
    </lineage>
</organism>
<proteinExistence type="predicted"/>
<reference evidence="1 2" key="1">
    <citation type="submission" date="2023-09" db="EMBL/GenBank/DDBJ databases">
        <authorList>
            <person name="Rey-Velasco X."/>
        </authorList>
    </citation>
    <scope>NUCLEOTIDE SEQUENCE [LARGE SCALE GENOMIC DNA]</scope>
    <source>
        <strain evidence="1 2">W332</strain>
    </source>
</reference>
<comment type="caution">
    <text evidence="1">The sequence shown here is derived from an EMBL/GenBank/DDBJ whole genome shotgun (WGS) entry which is preliminary data.</text>
</comment>
<protein>
    <submittedName>
        <fullName evidence="1">Uncharacterized protein</fullName>
    </submittedName>
</protein>
<gene>
    <name evidence="1" type="ORF">RM697_01880</name>
</gene>
<evidence type="ECO:0000313" key="1">
    <source>
        <dbReference type="EMBL" id="MDT0557378.1"/>
    </source>
</evidence>
<name>A0ABU2YGS6_9FLAO</name>